<name>A0A7H2BK57_9MICC</name>
<dbReference type="SUPFAM" id="SSF55008">
    <property type="entry name" value="HMA, heavy metal-associated domain"/>
    <property type="match status" value="1"/>
</dbReference>
<organism evidence="2 3">
    <name type="scientific">Rothia amarae</name>
    <dbReference type="NCBI Taxonomy" id="169480"/>
    <lineage>
        <taxon>Bacteria</taxon>
        <taxon>Bacillati</taxon>
        <taxon>Actinomycetota</taxon>
        <taxon>Actinomycetes</taxon>
        <taxon>Micrococcales</taxon>
        <taxon>Micrococcaceae</taxon>
        <taxon>Rothia</taxon>
    </lineage>
</organism>
<dbReference type="InterPro" id="IPR036163">
    <property type="entry name" value="HMA_dom_sf"/>
</dbReference>
<protein>
    <submittedName>
        <fullName evidence="2">Heavy-metal-associated domain-containing protein</fullName>
    </submittedName>
</protein>
<evidence type="ECO:0000313" key="2">
    <source>
        <dbReference type="EMBL" id="QNV40053.1"/>
    </source>
</evidence>
<dbReference type="RefSeq" id="WP_190617639.1">
    <property type="nucleotide sequence ID" value="NZ_CP061538.1"/>
</dbReference>
<gene>
    <name evidence="2" type="ORF">IDM48_00905</name>
</gene>
<dbReference type="Gene3D" id="3.30.70.100">
    <property type="match status" value="1"/>
</dbReference>
<evidence type="ECO:0000313" key="3">
    <source>
        <dbReference type="Proteomes" id="UP000516421"/>
    </source>
</evidence>
<dbReference type="InterPro" id="IPR006121">
    <property type="entry name" value="HMA_dom"/>
</dbReference>
<reference evidence="2 3" key="1">
    <citation type="submission" date="2020-09" db="EMBL/GenBank/DDBJ databases">
        <title>Investigation of environmental microbe.</title>
        <authorList>
            <person name="Ou Y."/>
            <person name="Kang Q."/>
        </authorList>
    </citation>
    <scope>NUCLEOTIDE SEQUENCE [LARGE SCALE GENOMIC DNA]</scope>
    <source>
        <strain evidence="2 3">KJZ-9</strain>
    </source>
</reference>
<dbReference type="PROSITE" id="PS50846">
    <property type="entry name" value="HMA_2"/>
    <property type="match status" value="1"/>
</dbReference>
<sequence length="71" mass="7526">MSATVVHATGLTCQHCAASVTEEVQEIENVNEVNVEVVKDGQSTITIDHDGELDDAKVEAAIAEAGYELVK</sequence>
<evidence type="ECO:0000259" key="1">
    <source>
        <dbReference type="PROSITE" id="PS50846"/>
    </source>
</evidence>
<dbReference type="AlphaFoldDB" id="A0A7H2BK57"/>
<dbReference type="KEGG" id="rama:IDM48_00905"/>
<feature type="domain" description="HMA" evidence="1">
    <location>
        <begin position="2"/>
        <end position="70"/>
    </location>
</feature>
<keyword evidence="3" id="KW-1185">Reference proteome</keyword>
<dbReference type="Proteomes" id="UP000516421">
    <property type="component" value="Chromosome"/>
</dbReference>
<dbReference type="Pfam" id="PF00403">
    <property type="entry name" value="HMA"/>
    <property type="match status" value="1"/>
</dbReference>
<dbReference type="GO" id="GO:0046872">
    <property type="term" value="F:metal ion binding"/>
    <property type="evidence" value="ECO:0007669"/>
    <property type="project" value="InterPro"/>
</dbReference>
<proteinExistence type="predicted"/>
<dbReference type="EMBL" id="CP061538">
    <property type="protein sequence ID" value="QNV40053.1"/>
    <property type="molecule type" value="Genomic_DNA"/>
</dbReference>
<accession>A0A7H2BK57</accession>